<gene>
    <name evidence="1" type="ORF">S01H4_30048</name>
</gene>
<name>X1AQJ4_9ZZZZ</name>
<proteinExistence type="predicted"/>
<comment type="caution">
    <text evidence="1">The sequence shown here is derived from an EMBL/GenBank/DDBJ whole genome shotgun (WGS) entry which is preliminary data.</text>
</comment>
<organism evidence="1">
    <name type="scientific">marine sediment metagenome</name>
    <dbReference type="NCBI Taxonomy" id="412755"/>
    <lineage>
        <taxon>unclassified sequences</taxon>
        <taxon>metagenomes</taxon>
        <taxon>ecological metagenomes</taxon>
    </lineage>
</organism>
<evidence type="ECO:0000313" key="1">
    <source>
        <dbReference type="EMBL" id="GAG85044.1"/>
    </source>
</evidence>
<dbReference type="AlphaFoldDB" id="X1AQJ4"/>
<protein>
    <submittedName>
        <fullName evidence="1">Uncharacterized protein</fullName>
    </submittedName>
</protein>
<reference evidence="1" key="1">
    <citation type="journal article" date="2014" name="Front. Microbiol.">
        <title>High frequency of phylogenetically diverse reductive dehalogenase-homologous genes in deep subseafloor sedimentary metagenomes.</title>
        <authorList>
            <person name="Kawai M."/>
            <person name="Futagami T."/>
            <person name="Toyoda A."/>
            <person name="Takaki Y."/>
            <person name="Nishi S."/>
            <person name="Hori S."/>
            <person name="Arai W."/>
            <person name="Tsubouchi T."/>
            <person name="Morono Y."/>
            <person name="Uchiyama I."/>
            <person name="Ito T."/>
            <person name="Fujiyama A."/>
            <person name="Inagaki F."/>
            <person name="Takami H."/>
        </authorList>
    </citation>
    <scope>NUCLEOTIDE SEQUENCE</scope>
    <source>
        <strain evidence="1">Expedition CK06-06</strain>
    </source>
</reference>
<feature type="non-terminal residue" evidence="1">
    <location>
        <position position="73"/>
    </location>
</feature>
<accession>X1AQJ4</accession>
<dbReference type="EMBL" id="BART01015482">
    <property type="protein sequence ID" value="GAG85044.1"/>
    <property type="molecule type" value="Genomic_DNA"/>
</dbReference>
<sequence length="73" mass="7814">MAWNLGAIVVRFLADTTGWSKGHKLVKADIRALGREITVLGTALTGFATITVKEFGSFDKAMRESTAVSDITA</sequence>